<keyword evidence="1" id="KW-0472">Membrane</keyword>
<keyword evidence="1" id="KW-0812">Transmembrane</keyword>
<comment type="caution">
    <text evidence="2">The sequence shown here is derived from an EMBL/GenBank/DDBJ whole genome shotgun (WGS) entry which is preliminary data.</text>
</comment>
<reference evidence="2 3" key="1">
    <citation type="journal article" date="2020" name="bioRxiv">
        <title>Whole genome comparisons of ergot fungi reveals the divergence and evolution of species within the genus Claviceps are the result of varying mechanisms driving genome evolution and host range expansion.</title>
        <authorList>
            <person name="Wyka S.A."/>
            <person name="Mondo S.J."/>
            <person name="Liu M."/>
            <person name="Dettman J."/>
            <person name="Nalam V."/>
            <person name="Broders K.D."/>
        </authorList>
    </citation>
    <scope>NUCLEOTIDE SEQUENCE [LARGE SCALE GENOMIC DNA]</scope>
    <source>
        <strain evidence="2 3">LM583</strain>
    </source>
</reference>
<evidence type="ECO:0000256" key="1">
    <source>
        <dbReference type="SAM" id="Phobius"/>
    </source>
</evidence>
<keyword evidence="1" id="KW-1133">Transmembrane helix</keyword>
<name>A0ABQ7PIZ6_9HYPO</name>
<gene>
    <name evidence="2" type="ORF">E4U57_004388</name>
</gene>
<protein>
    <submittedName>
        <fullName evidence="2">Uncharacterized protein</fullName>
    </submittedName>
</protein>
<keyword evidence="3" id="KW-1185">Reference proteome</keyword>
<proteinExistence type="predicted"/>
<feature type="transmembrane region" description="Helical" evidence="1">
    <location>
        <begin position="66"/>
        <end position="87"/>
    </location>
</feature>
<dbReference type="Proteomes" id="UP000742024">
    <property type="component" value="Unassembled WGS sequence"/>
</dbReference>
<accession>A0ABQ7PIZ6</accession>
<evidence type="ECO:0000313" key="2">
    <source>
        <dbReference type="EMBL" id="KAG5965144.1"/>
    </source>
</evidence>
<dbReference type="EMBL" id="SRPR01000033">
    <property type="protein sequence ID" value="KAG5965144.1"/>
    <property type="molecule type" value="Genomic_DNA"/>
</dbReference>
<sequence>MIGRLTFHHLVSLEDTENIKTKVNPYPQSSLSLSLTHTHTHTHLFSYRANTSHQKIFFSQLSKMKLISVALPIFFAGIAVAHMLPIVEVHAMAVLP</sequence>
<organism evidence="2 3">
    <name type="scientific">Claviceps arundinis</name>
    <dbReference type="NCBI Taxonomy" id="1623583"/>
    <lineage>
        <taxon>Eukaryota</taxon>
        <taxon>Fungi</taxon>
        <taxon>Dikarya</taxon>
        <taxon>Ascomycota</taxon>
        <taxon>Pezizomycotina</taxon>
        <taxon>Sordariomycetes</taxon>
        <taxon>Hypocreomycetidae</taxon>
        <taxon>Hypocreales</taxon>
        <taxon>Clavicipitaceae</taxon>
        <taxon>Claviceps</taxon>
    </lineage>
</organism>
<evidence type="ECO:0000313" key="3">
    <source>
        <dbReference type="Proteomes" id="UP000742024"/>
    </source>
</evidence>